<dbReference type="Gene3D" id="3.10.620.30">
    <property type="match status" value="1"/>
</dbReference>
<evidence type="ECO:0000313" key="3">
    <source>
        <dbReference type="Proteomes" id="UP001230207"/>
    </source>
</evidence>
<feature type="signal peptide" evidence="1">
    <location>
        <begin position="1"/>
        <end position="23"/>
    </location>
</feature>
<dbReference type="Pfam" id="PF06035">
    <property type="entry name" value="Peptidase_C93"/>
    <property type="match status" value="1"/>
</dbReference>
<dbReference type="Proteomes" id="UP001230207">
    <property type="component" value="Unassembled WGS sequence"/>
</dbReference>
<sequence length="160" mass="17675">MGKSFWISVAFSAVLIAALQFHYSPPSPTNDKPNPKLPPVAFSLYCLKHIVECPAKGPKRVSLTPQILSAIAYVQHQVNAEIVPRMEQQDVWQADVAAGDCDDYVMTKRRRLINAGIPATAMGVKVFRLADGQGHVTLLVRTTQGTFELDNLKTGVIRRF</sequence>
<evidence type="ECO:0000313" key="2">
    <source>
        <dbReference type="EMBL" id="MDQ0321665.1"/>
    </source>
</evidence>
<keyword evidence="1" id="KW-0732">Signal</keyword>
<reference evidence="2 3" key="1">
    <citation type="submission" date="2023-07" db="EMBL/GenBank/DDBJ databases">
        <title>Genomic Encyclopedia of Type Strains, Phase IV (KMG-IV): sequencing the most valuable type-strain genomes for metagenomic binning, comparative biology and taxonomic classification.</title>
        <authorList>
            <person name="Goeker M."/>
        </authorList>
    </citation>
    <scope>NUCLEOTIDE SEQUENCE [LARGE SCALE GENOMIC DNA]</scope>
    <source>
        <strain evidence="2 3">DSM 1112</strain>
    </source>
</reference>
<name>A0ABU0BW35_9HYPH</name>
<gene>
    <name evidence="2" type="ORF">QO002_003803</name>
</gene>
<organism evidence="2 3">
    <name type="scientific">Pararhizobium capsulatum DSM 1112</name>
    <dbReference type="NCBI Taxonomy" id="1121113"/>
    <lineage>
        <taxon>Bacteria</taxon>
        <taxon>Pseudomonadati</taxon>
        <taxon>Pseudomonadota</taxon>
        <taxon>Alphaproteobacteria</taxon>
        <taxon>Hyphomicrobiales</taxon>
        <taxon>Rhizobiaceae</taxon>
        <taxon>Rhizobium/Agrobacterium group</taxon>
        <taxon>Pararhizobium</taxon>
    </lineage>
</organism>
<accession>A0ABU0BW35</accession>
<protein>
    <submittedName>
        <fullName evidence="2">Transglutaminase-like cysteine proteinase</fullName>
    </submittedName>
</protein>
<proteinExistence type="predicted"/>
<comment type="caution">
    <text evidence="2">The sequence shown here is derived from an EMBL/GenBank/DDBJ whole genome shotgun (WGS) entry which is preliminary data.</text>
</comment>
<dbReference type="RefSeq" id="WP_307232453.1">
    <property type="nucleotide sequence ID" value="NZ_JAUSVF010000001.1"/>
</dbReference>
<dbReference type="InterPro" id="IPR010319">
    <property type="entry name" value="Transglutaminase-like_Cys_pept"/>
</dbReference>
<evidence type="ECO:0000256" key="1">
    <source>
        <dbReference type="SAM" id="SignalP"/>
    </source>
</evidence>
<feature type="chain" id="PRO_5045723907" evidence="1">
    <location>
        <begin position="24"/>
        <end position="160"/>
    </location>
</feature>
<dbReference type="EMBL" id="JAUSVF010000001">
    <property type="protein sequence ID" value="MDQ0321665.1"/>
    <property type="molecule type" value="Genomic_DNA"/>
</dbReference>
<keyword evidence="3" id="KW-1185">Reference proteome</keyword>